<reference evidence="2 3" key="1">
    <citation type="submission" date="2017-10" db="EMBL/GenBank/DDBJ databases">
        <authorList>
            <person name="Banno H."/>
            <person name="Chua N.-H."/>
        </authorList>
    </citation>
    <scope>NUCLEOTIDE SEQUENCE [LARGE SCALE GENOMIC DNA]</scope>
    <source>
        <strain evidence="2 3">YW11</strain>
    </source>
</reference>
<organism evidence="2 3">
    <name type="scientific">Teichococcus rhizosphaerae</name>
    <dbReference type="NCBI Taxonomy" id="1335062"/>
    <lineage>
        <taxon>Bacteria</taxon>
        <taxon>Pseudomonadati</taxon>
        <taxon>Pseudomonadota</taxon>
        <taxon>Alphaproteobacteria</taxon>
        <taxon>Acetobacterales</taxon>
        <taxon>Roseomonadaceae</taxon>
        <taxon>Roseomonas</taxon>
    </lineage>
</organism>
<name>A0A2C7AGB7_9PROT</name>
<dbReference type="OrthoDB" id="7266611at2"/>
<comment type="caution">
    <text evidence="2">The sequence shown here is derived from an EMBL/GenBank/DDBJ whole genome shotgun (WGS) entry which is preliminary data.</text>
</comment>
<evidence type="ECO:0008006" key="4">
    <source>
        <dbReference type="Google" id="ProtNLM"/>
    </source>
</evidence>
<protein>
    <recommendedName>
        <fullName evidence="4">Serine protease</fullName>
    </recommendedName>
</protein>
<evidence type="ECO:0000313" key="2">
    <source>
        <dbReference type="EMBL" id="PHK96144.1"/>
    </source>
</evidence>
<dbReference type="Pfam" id="PF13365">
    <property type="entry name" value="Trypsin_2"/>
    <property type="match status" value="1"/>
</dbReference>
<dbReference type="InterPro" id="IPR009003">
    <property type="entry name" value="Peptidase_S1_PA"/>
</dbReference>
<dbReference type="AlphaFoldDB" id="A0A2C7AGB7"/>
<gene>
    <name evidence="2" type="ORF">CR162_04720</name>
</gene>
<keyword evidence="1" id="KW-1133">Transmembrane helix</keyword>
<dbReference type="SUPFAM" id="SSF50494">
    <property type="entry name" value="Trypsin-like serine proteases"/>
    <property type="match status" value="1"/>
</dbReference>
<dbReference type="InterPro" id="IPR001940">
    <property type="entry name" value="Peptidase_S1C"/>
</dbReference>
<evidence type="ECO:0000313" key="3">
    <source>
        <dbReference type="Proteomes" id="UP000223527"/>
    </source>
</evidence>
<dbReference type="EMBL" id="PDNU01000004">
    <property type="protein sequence ID" value="PHK96144.1"/>
    <property type="molecule type" value="Genomic_DNA"/>
</dbReference>
<dbReference type="GO" id="GO:0004252">
    <property type="term" value="F:serine-type endopeptidase activity"/>
    <property type="evidence" value="ECO:0007669"/>
    <property type="project" value="InterPro"/>
</dbReference>
<dbReference type="GO" id="GO:0006508">
    <property type="term" value="P:proteolysis"/>
    <property type="evidence" value="ECO:0007669"/>
    <property type="project" value="InterPro"/>
</dbReference>
<keyword evidence="1" id="KW-0812">Transmembrane</keyword>
<dbReference type="Gene3D" id="2.40.10.120">
    <property type="match status" value="1"/>
</dbReference>
<accession>A0A2C7AGB7</accession>
<proteinExistence type="predicted"/>
<keyword evidence="3" id="KW-1185">Reference proteome</keyword>
<dbReference type="PRINTS" id="PR00834">
    <property type="entry name" value="PROTEASES2C"/>
</dbReference>
<evidence type="ECO:0000256" key="1">
    <source>
        <dbReference type="SAM" id="Phobius"/>
    </source>
</evidence>
<dbReference type="Proteomes" id="UP000223527">
    <property type="component" value="Unassembled WGS sequence"/>
</dbReference>
<feature type="transmembrane region" description="Helical" evidence="1">
    <location>
        <begin position="20"/>
        <end position="40"/>
    </location>
</feature>
<sequence length="254" mass="25412">MVDERLGAFHMSVASPHRRALLRAALGGIVLGGGTSLLAGCAAPLGQQARGTPAEAIATEGSAVLHNGLGGRGAAVGFGTRHALTCAHVLEGGATGARLRRADGAEAEAVLVGRSARMDLAVLCVPRGFLAAAPRASDLPREGEAVWAAGAPGFGPAIAQGRVEAPDAEMPGFGRGFTARMPALMGYSGGPVVDASGQLMGLTAALPSPGAAGALAFLTGADLDGLARRDRQVFVLGIRRAEAEAQRLLGRTAA</sequence>
<keyword evidence="1" id="KW-0472">Membrane</keyword>